<dbReference type="EMBL" id="KZ825420">
    <property type="protein sequence ID" value="RAH40082.1"/>
    <property type="molecule type" value="Genomic_DNA"/>
</dbReference>
<reference evidence="1" key="1">
    <citation type="submission" date="2018-02" db="EMBL/GenBank/DDBJ databases">
        <title>The genomes of Aspergillus section Nigri reveals drivers in fungal speciation.</title>
        <authorList>
            <consortium name="DOE Joint Genome Institute"/>
            <person name="Vesth T.C."/>
            <person name="Nybo J."/>
            <person name="Theobald S."/>
            <person name="Brandl J."/>
            <person name="Frisvad J.C."/>
            <person name="Nielsen K.F."/>
            <person name="Lyhne E.K."/>
            <person name="Kogle M.E."/>
            <person name="Kuo A."/>
            <person name="Riley R."/>
            <person name="Clum A."/>
            <person name="Nolan M."/>
            <person name="Lipzen A."/>
            <person name="Salamov A."/>
            <person name="Henrissat B."/>
            <person name="Wiebenga A."/>
            <person name="De vries R.P."/>
            <person name="Grigoriev I.V."/>
            <person name="Mortensen U.H."/>
            <person name="Andersen M.R."/>
            <person name="Baker S.E."/>
        </authorList>
    </citation>
    <scope>NUCLEOTIDE SEQUENCE</scope>
    <source>
        <strain evidence="1">CBS 621.78</strain>
    </source>
</reference>
<evidence type="ECO:0000313" key="2">
    <source>
        <dbReference type="Proteomes" id="UP000249057"/>
    </source>
</evidence>
<proteinExistence type="predicted"/>
<gene>
    <name evidence="1" type="ORF">BO95DRAFT_376429</name>
</gene>
<accession>A0ACD1FT03</accession>
<name>A0ACD1FT03_9EURO</name>
<sequence>MAPSGEYAVLNRKVPFLRLIFDDGFITQAILHHRYEGSGTDAHPYIVTWLAEDPRDPMKFRDATKWAITVLSTLASLVVAFCSSAYSAGLVDVTNEFHVSVEVALLGSSLFVLGFALGPLLFGALSEAYGRRVILLVSGVCLTAFSTGVAASPNIATVIILRFLAGSLGSAPVAVSGGVIADLFPAKARGVPMGFYAAVPFLAVLGPVIGAAVEVAGGWRWIQGAMAILAGTVTLAMLWLLPETYAPVLLATRARRLTKTTGRVYRSVMDISHGREQIVGTELRTLLLRPWVLLFREPIVLLLSIYSSILSGIMYMSFAAYPIVFQQIRGWNSLETGLTFIGMLVGVLFAIPHVLVSHTRYVKRMNRTRCRDTARLPPEVHLLDALPASIALRVGLFWFAWTIVPVSIPWIVPVLGSVPVGYGLLMIFLPCYNYLVDSYTIYAASVVAACTLMNSVFAAAFPLFTDQMYQGLGPRWAASVPAFLALACVPIPFVLYKYGALIRARCFYAAEADAYLDQMLRQLEELEEPEEPEKPERPAVKPADPA</sequence>
<keyword evidence="2" id="KW-1185">Reference proteome</keyword>
<evidence type="ECO:0000313" key="1">
    <source>
        <dbReference type="EMBL" id="RAH40082.1"/>
    </source>
</evidence>
<protein>
    <submittedName>
        <fullName evidence="1">Membrane transporter</fullName>
    </submittedName>
</protein>
<dbReference type="Proteomes" id="UP000249057">
    <property type="component" value="Unassembled WGS sequence"/>
</dbReference>
<organism evidence="1 2">
    <name type="scientific">Aspergillus brunneoviolaceus CBS 621.78</name>
    <dbReference type="NCBI Taxonomy" id="1450534"/>
    <lineage>
        <taxon>Eukaryota</taxon>
        <taxon>Fungi</taxon>
        <taxon>Dikarya</taxon>
        <taxon>Ascomycota</taxon>
        <taxon>Pezizomycotina</taxon>
        <taxon>Eurotiomycetes</taxon>
        <taxon>Eurotiomycetidae</taxon>
        <taxon>Eurotiales</taxon>
        <taxon>Aspergillaceae</taxon>
        <taxon>Aspergillus</taxon>
        <taxon>Aspergillus subgen. Circumdati</taxon>
    </lineage>
</organism>